<evidence type="ECO:0000313" key="2">
    <source>
        <dbReference type="EnsemblProtists" id="PYU1_T015235"/>
    </source>
</evidence>
<evidence type="ECO:0000256" key="1">
    <source>
        <dbReference type="SAM" id="MobiDB-lite"/>
    </source>
</evidence>
<name>K3XDD6_GLOUD</name>
<dbReference type="HOGENOM" id="CLU_3393260_0_0_1"/>
<dbReference type="EMBL" id="ADOS01000807">
    <property type="status" value="NOT_ANNOTATED_CDS"/>
    <property type="molecule type" value="Genomic_DNA"/>
</dbReference>
<dbReference type="EMBL" id="ADOS01000068">
    <property type="status" value="NOT_ANNOTATED_CDS"/>
    <property type="molecule type" value="Genomic_DNA"/>
</dbReference>
<sequence>MNEDSSSYKPTYSMSTAESTTTSHNFRVSCDD</sequence>
<dbReference type="InParanoid" id="K3XDD6"/>
<dbReference type="EnsemblProtists" id="PYU1_T015195">
    <property type="protein sequence ID" value="PYU1_T015195"/>
    <property type="gene ID" value="PYU1_G015164"/>
</dbReference>
<reference evidence="2" key="3">
    <citation type="submission" date="2015-02" db="UniProtKB">
        <authorList>
            <consortium name="EnsemblProtists"/>
        </authorList>
    </citation>
    <scope>IDENTIFICATION</scope>
    <source>
        <strain evidence="2">DAOM BR144</strain>
    </source>
</reference>
<proteinExistence type="predicted"/>
<evidence type="ECO:0000313" key="3">
    <source>
        <dbReference type="Proteomes" id="UP000019132"/>
    </source>
</evidence>
<dbReference type="AlphaFoldDB" id="K3XDD6"/>
<feature type="compositionally biased region" description="Polar residues" evidence="1">
    <location>
        <begin position="1"/>
        <end position="26"/>
    </location>
</feature>
<dbReference type="EnsemblProtists" id="PYU1_T015235">
    <property type="protein sequence ID" value="PYU1_T015235"/>
    <property type="gene ID" value="PYU1_G015204"/>
</dbReference>
<reference evidence="3" key="2">
    <citation type="submission" date="2010-04" db="EMBL/GenBank/DDBJ databases">
        <authorList>
            <person name="Buell R."/>
            <person name="Hamilton J."/>
            <person name="Hostetler J."/>
        </authorList>
    </citation>
    <scope>NUCLEOTIDE SEQUENCE [LARGE SCALE GENOMIC DNA]</scope>
    <source>
        <strain evidence="3">DAOM:BR144</strain>
    </source>
</reference>
<dbReference type="VEuPathDB" id="FungiDB:PYU1_G015164"/>
<protein>
    <submittedName>
        <fullName evidence="2">Uncharacterized protein</fullName>
    </submittedName>
</protein>
<dbReference type="VEuPathDB" id="FungiDB:PYU1_G015204"/>
<accession>K3XDD6</accession>
<dbReference type="Proteomes" id="UP000019132">
    <property type="component" value="Unassembled WGS sequence"/>
</dbReference>
<organism evidence="2 3">
    <name type="scientific">Globisporangium ultimum (strain ATCC 200006 / CBS 805.95 / DAOM BR144)</name>
    <name type="common">Pythium ultimum</name>
    <dbReference type="NCBI Taxonomy" id="431595"/>
    <lineage>
        <taxon>Eukaryota</taxon>
        <taxon>Sar</taxon>
        <taxon>Stramenopiles</taxon>
        <taxon>Oomycota</taxon>
        <taxon>Peronosporomycetes</taxon>
        <taxon>Pythiales</taxon>
        <taxon>Pythiaceae</taxon>
        <taxon>Globisporangium</taxon>
    </lineage>
</organism>
<keyword evidence="3" id="KW-1185">Reference proteome</keyword>
<reference evidence="3" key="1">
    <citation type="journal article" date="2010" name="Genome Biol.">
        <title>Genome sequence of the necrotrophic plant pathogen Pythium ultimum reveals original pathogenicity mechanisms and effector repertoire.</title>
        <authorList>
            <person name="Levesque C.A."/>
            <person name="Brouwer H."/>
            <person name="Cano L."/>
            <person name="Hamilton J.P."/>
            <person name="Holt C."/>
            <person name="Huitema E."/>
            <person name="Raffaele S."/>
            <person name="Robideau G.P."/>
            <person name="Thines M."/>
            <person name="Win J."/>
            <person name="Zerillo M.M."/>
            <person name="Beakes G.W."/>
            <person name="Boore J.L."/>
            <person name="Busam D."/>
            <person name="Dumas B."/>
            <person name="Ferriera S."/>
            <person name="Fuerstenberg S.I."/>
            <person name="Gachon C.M."/>
            <person name="Gaulin E."/>
            <person name="Govers F."/>
            <person name="Grenville-Briggs L."/>
            <person name="Horner N."/>
            <person name="Hostetler J."/>
            <person name="Jiang R.H."/>
            <person name="Johnson J."/>
            <person name="Krajaejun T."/>
            <person name="Lin H."/>
            <person name="Meijer H.J."/>
            <person name="Moore B."/>
            <person name="Morris P."/>
            <person name="Phuntmart V."/>
            <person name="Puiu D."/>
            <person name="Shetty J."/>
            <person name="Stajich J.E."/>
            <person name="Tripathy S."/>
            <person name="Wawra S."/>
            <person name="van West P."/>
            <person name="Whitty B.R."/>
            <person name="Coutinho P.M."/>
            <person name="Henrissat B."/>
            <person name="Martin F."/>
            <person name="Thomas P.D."/>
            <person name="Tyler B.M."/>
            <person name="De Vries R.P."/>
            <person name="Kamoun S."/>
            <person name="Yandell M."/>
            <person name="Tisserat N."/>
            <person name="Buell C.R."/>
        </authorList>
    </citation>
    <scope>NUCLEOTIDE SEQUENCE</scope>
    <source>
        <strain evidence="3">DAOM:BR144</strain>
    </source>
</reference>
<feature type="region of interest" description="Disordered" evidence="1">
    <location>
        <begin position="1"/>
        <end position="32"/>
    </location>
</feature>